<accession>A0A428RTR2</accession>
<reference evidence="2 3" key="1">
    <citation type="submission" date="2017-06" db="EMBL/GenBank/DDBJ databases">
        <title>Comparative genomic analysis of Ambrosia Fusariam Clade fungi.</title>
        <authorList>
            <person name="Stajich J.E."/>
            <person name="Carrillo J."/>
            <person name="Kijimoto T."/>
            <person name="Eskalen A."/>
            <person name="O'Donnell K."/>
            <person name="Kasson M."/>
        </authorList>
    </citation>
    <scope>NUCLEOTIDE SEQUENCE [LARGE SCALE GENOMIC DNA]</scope>
    <source>
        <strain evidence="2 3">NRRL62606</strain>
    </source>
</reference>
<keyword evidence="3" id="KW-1185">Reference proteome</keyword>
<evidence type="ECO:0000256" key="1">
    <source>
        <dbReference type="ARBA" id="ARBA00005986"/>
    </source>
</evidence>
<dbReference type="InterPro" id="IPR009799">
    <property type="entry name" value="EthD_dom"/>
</dbReference>
<feature type="non-terminal residue" evidence="2">
    <location>
        <position position="1"/>
    </location>
</feature>
<comment type="caution">
    <text evidence="2">The sequence shown here is derived from an EMBL/GenBank/DDBJ whole genome shotgun (WGS) entry which is preliminary data.</text>
</comment>
<protein>
    <recommendedName>
        <fullName evidence="4">ABM domain-containing protein</fullName>
    </recommendedName>
</protein>
<evidence type="ECO:0008006" key="4">
    <source>
        <dbReference type="Google" id="ProtNLM"/>
    </source>
</evidence>
<name>A0A428RTR2_9HYPO</name>
<dbReference type="InterPro" id="IPR011008">
    <property type="entry name" value="Dimeric_a/b-barrel"/>
</dbReference>
<dbReference type="NCBIfam" id="TIGR02118">
    <property type="entry name" value="EthD family reductase"/>
    <property type="match status" value="1"/>
</dbReference>
<dbReference type="Gene3D" id="3.30.70.100">
    <property type="match status" value="1"/>
</dbReference>
<dbReference type="EMBL" id="NKCL01000133">
    <property type="protein sequence ID" value="RSL80944.1"/>
    <property type="molecule type" value="Genomic_DNA"/>
</dbReference>
<evidence type="ECO:0000313" key="3">
    <source>
        <dbReference type="Proteomes" id="UP000287972"/>
    </source>
</evidence>
<sequence>NLHEAGVPGPTRFYQFVESIRYYIKTHMPLVSASWGSLGLLSYEILTFPADAPYQVQATLKWKSIADFEAAAASPAAEKVFGDIKNFTSAQPILLKGDVVASESLA</sequence>
<organism evidence="2 3">
    <name type="scientific">Fusarium floridanum</name>
    <dbReference type="NCBI Taxonomy" id="1325733"/>
    <lineage>
        <taxon>Eukaryota</taxon>
        <taxon>Fungi</taxon>
        <taxon>Dikarya</taxon>
        <taxon>Ascomycota</taxon>
        <taxon>Pezizomycotina</taxon>
        <taxon>Sordariomycetes</taxon>
        <taxon>Hypocreomycetidae</taxon>
        <taxon>Hypocreales</taxon>
        <taxon>Nectriaceae</taxon>
        <taxon>Fusarium</taxon>
        <taxon>Fusarium solani species complex</taxon>
    </lineage>
</organism>
<comment type="similarity">
    <text evidence="1">Belongs to the tpcK family.</text>
</comment>
<evidence type="ECO:0000313" key="2">
    <source>
        <dbReference type="EMBL" id="RSL80944.1"/>
    </source>
</evidence>
<dbReference type="Proteomes" id="UP000287972">
    <property type="component" value="Unassembled WGS sequence"/>
</dbReference>
<proteinExistence type="inferred from homology"/>
<dbReference type="SUPFAM" id="SSF54909">
    <property type="entry name" value="Dimeric alpha+beta barrel"/>
    <property type="match status" value="1"/>
</dbReference>
<dbReference type="PANTHER" id="PTHR40260">
    <property type="entry name" value="BLR8190 PROTEIN"/>
    <property type="match status" value="1"/>
</dbReference>
<dbReference type="GO" id="GO:0016491">
    <property type="term" value="F:oxidoreductase activity"/>
    <property type="evidence" value="ECO:0007669"/>
    <property type="project" value="InterPro"/>
</dbReference>
<gene>
    <name evidence="2" type="ORF">CEP51_006191</name>
</gene>
<dbReference type="AlphaFoldDB" id="A0A428RTR2"/>
<dbReference type="PANTHER" id="PTHR40260:SF2">
    <property type="entry name" value="BLR8190 PROTEIN"/>
    <property type="match status" value="1"/>
</dbReference>